<keyword evidence="3" id="KW-1185">Reference proteome</keyword>
<keyword evidence="1" id="KW-0732">Signal</keyword>
<dbReference type="HOGENOM" id="CLU_062260_1_0_1"/>
<gene>
    <name evidence="2" type="ORF">TESG_02559</name>
</gene>
<evidence type="ECO:0000313" key="2">
    <source>
        <dbReference type="EMBL" id="EGD95066.1"/>
    </source>
</evidence>
<sequence>MKRFLSILSTFTVYPLLAYATIPESKVPGTLNITALTGENGQSTLECWQLERGFDVSDDPGIKGTAVLPLDGLIQKQSTLSFHRILTVAYTMLLLHSKICPVIVTLWVIFVSGVAHITLPNRTEEAWIRGGANGAIIAADTADVSERGHFTAYPSNIQTIAWQIPFKDGVLPKHRVLHRGACKRDEGWS</sequence>
<name>F2RV18_TRIT1</name>
<evidence type="ECO:0000313" key="3">
    <source>
        <dbReference type="Proteomes" id="UP000009172"/>
    </source>
</evidence>
<evidence type="ECO:0000256" key="1">
    <source>
        <dbReference type="SAM" id="SignalP"/>
    </source>
</evidence>
<protein>
    <submittedName>
        <fullName evidence="2">Uncharacterized protein</fullName>
    </submittedName>
</protein>
<reference evidence="3" key="1">
    <citation type="journal article" date="2012" name="MBio">
        <title>Comparative genome analysis of Trichophyton rubrum and related dermatophytes reveals candidate genes involved in infection.</title>
        <authorList>
            <person name="Martinez D.A."/>
            <person name="Oliver B.G."/>
            <person name="Graeser Y."/>
            <person name="Goldberg J.M."/>
            <person name="Li W."/>
            <person name="Martinez-Rossi N.M."/>
            <person name="Monod M."/>
            <person name="Shelest E."/>
            <person name="Barton R.C."/>
            <person name="Birch E."/>
            <person name="Brakhage A.A."/>
            <person name="Chen Z."/>
            <person name="Gurr S.J."/>
            <person name="Heiman D."/>
            <person name="Heitman J."/>
            <person name="Kosti I."/>
            <person name="Rossi A."/>
            <person name="Saif S."/>
            <person name="Samalova M."/>
            <person name="Saunders C.W."/>
            <person name="Shea T."/>
            <person name="Summerbell R.C."/>
            <person name="Xu J."/>
            <person name="Young S."/>
            <person name="Zeng Q."/>
            <person name="Birren B.W."/>
            <person name="Cuomo C.A."/>
            <person name="White T.C."/>
        </authorList>
    </citation>
    <scope>NUCLEOTIDE SEQUENCE [LARGE SCALE GENOMIC DNA]</scope>
    <source>
        <strain evidence="3">CBS 112818</strain>
    </source>
</reference>
<dbReference type="OrthoDB" id="3223416at2759"/>
<dbReference type="EMBL" id="GG698486">
    <property type="protein sequence ID" value="EGD95066.1"/>
    <property type="molecule type" value="Genomic_DNA"/>
</dbReference>
<feature type="chain" id="PRO_5003285533" evidence="1">
    <location>
        <begin position="21"/>
        <end position="189"/>
    </location>
</feature>
<dbReference type="AlphaFoldDB" id="F2RV18"/>
<feature type="signal peptide" evidence="1">
    <location>
        <begin position="1"/>
        <end position="20"/>
    </location>
</feature>
<organism evidence="2 3">
    <name type="scientific">Trichophyton tonsurans (strain CBS 112818)</name>
    <name type="common">Scalp ringworm fungus</name>
    <dbReference type="NCBI Taxonomy" id="647933"/>
    <lineage>
        <taxon>Eukaryota</taxon>
        <taxon>Fungi</taxon>
        <taxon>Dikarya</taxon>
        <taxon>Ascomycota</taxon>
        <taxon>Pezizomycotina</taxon>
        <taxon>Eurotiomycetes</taxon>
        <taxon>Eurotiomycetidae</taxon>
        <taxon>Onygenales</taxon>
        <taxon>Arthrodermataceae</taxon>
        <taxon>Trichophyton</taxon>
    </lineage>
</organism>
<accession>F2RV18</accession>
<dbReference type="Proteomes" id="UP000009172">
    <property type="component" value="Unassembled WGS sequence"/>
</dbReference>
<proteinExistence type="predicted"/>